<evidence type="ECO:0000313" key="2">
    <source>
        <dbReference type="EMBL" id="AGU15783.1"/>
    </source>
</evidence>
<accession>U3GYH5</accession>
<dbReference type="Gene3D" id="3.40.50.720">
    <property type="entry name" value="NAD(P)-binding Rossmann-like Domain"/>
    <property type="match status" value="1"/>
</dbReference>
<dbReference type="AlphaFoldDB" id="U3GYH5"/>
<evidence type="ECO:0000313" key="3">
    <source>
        <dbReference type="Proteomes" id="UP000016943"/>
    </source>
</evidence>
<dbReference type="KEGG" id="caz:CARG_08405"/>
<protein>
    <recommendedName>
        <fullName evidence="1">N-acetyltransferase domain-containing protein</fullName>
    </recommendedName>
</protein>
<sequence>MTPNDEHSNEHTVPHRWEADVVLYDGSVAVVRPVHPDDVDALKAFYGRVSPESKYLRFFGAHPELEDSDIDAWVNVDMHDAVTLVLLDKEDIVGTARYELVQAFLPERVGDVSFLVQDDHHGNGVANILLEHLAQAGRECGITRFFAEMLPNNRTMVQVFVRAGYELKPQFADGVIEVNFPIAPTDRSWEVMLQREHRSEAAAIRRLLNPRSIAIAGEQSRMQTSADSLTAGGFRGQVHVLTTPGAQASEMLRQLADHGTSVDVAVVSYPEPPDTLDAIMQAAAACQAKGVVVLARGHNPTLTPQEASEFVSHARAHGLRAFGPASLGVINTDAQVQLNTTPAPMPRTGAVSMFTQTAGISTLVLSHAVARGCGVRSFIASGSFADVTANDVMHFWIDDEDTRICLLSLDAIGNPRKFFRVLQRLALDKPVVIFAPSRALNSAKGHGYQLENSPSAHPAIIDDIIGHAGVMVVSRRDAMFDIAQILARQPLPTGPEVVLISNSVGLNAQMVQAAYRFGLVPESRPVTDINPAGGVVRAAQHAVEEGKTVLAAVVEISEPLFEEVQAGLSELAAHSTAPVVGVFIGFRTPEQLQPQLSPAGLHPEQQGQLPVFPAYAEALEALGAIVRNQSNRATHHASDSEPVVTAHTKQAKKLIEQLIEGTPTATPAQLLDCYGINAHTVVDDIADTYPQPVIIIRTVEDPVLGPMTGLIPREVTFDLTKEETWRVPSRQKTEALSMIADICGQHIHPDAADALADTIVRASVMNDEHAALVDMNLVCDLNQGDVIEASLVCSAEPAYREQLVRNL</sequence>
<reference evidence="2 3" key="1">
    <citation type="journal article" date="2013" name="Genome Announc.">
        <title>Whole-Genome Sequence of the Clinical Strain Corynebacterium argentoratense DSM 44202, Isolated from a Human Throat Specimen.</title>
        <authorList>
            <person name="Bomholt C."/>
            <person name="Glaub A."/>
            <person name="Gravermann K."/>
            <person name="Albersmeier A."/>
            <person name="Brinkrolf K."/>
            <person name="Ruckert C."/>
            <person name="Tauch A."/>
        </authorList>
    </citation>
    <scope>NUCLEOTIDE SEQUENCE [LARGE SCALE GENOMIC DNA]</scope>
    <source>
        <strain evidence="2">DSM 44202</strain>
    </source>
</reference>
<evidence type="ECO:0000259" key="1">
    <source>
        <dbReference type="PROSITE" id="PS51186"/>
    </source>
</evidence>
<dbReference type="Pfam" id="PF00583">
    <property type="entry name" value="Acetyltransf_1"/>
    <property type="match status" value="1"/>
</dbReference>
<feature type="domain" description="N-acetyltransferase" evidence="1">
    <location>
        <begin position="29"/>
        <end position="187"/>
    </location>
</feature>
<dbReference type="InterPro" id="IPR032875">
    <property type="entry name" value="Succ_CoA_lig_flav_dom"/>
</dbReference>
<dbReference type="HOGENOM" id="CLU_007415_3_0_11"/>
<name>U3GYH5_9CORY</name>
<dbReference type="InterPro" id="IPR036291">
    <property type="entry name" value="NAD(P)-bd_dom_sf"/>
</dbReference>
<dbReference type="SUPFAM" id="SSF55729">
    <property type="entry name" value="Acyl-CoA N-acyltransferases (Nat)"/>
    <property type="match status" value="1"/>
</dbReference>
<dbReference type="Gene3D" id="3.40.50.261">
    <property type="entry name" value="Succinyl-CoA synthetase domains"/>
    <property type="match status" value="1"/>
</dbReference>
<organism evidence="2 3">
    <name type="scientific">Corynebacterium argentoratense DSM 44202</name>
    <dbReference type="NCBI Taxonomy" id="1348662"/>
    <lineage>
        <taxon>Bacteria</taxon>
        <taxon>Bacillati</taxon>
        <taxon>Actinomycetota</taxon>
        <taxon>Actinomycetes</taxon>
        <taxon>Mycobacteriales</taxon>
        <taxon>Corynebacteriaceae</taxon>
        <taxon>Corynebacterium</taxon>
    </lineage>
</organism>
<dbReference type="InterPro" id="IPR000182">
    <property type="entry name" value="GNAT_dom"/>
</dbReference>
<dbReference type="InterPro" id="IPR016102">
    <property type="entry name" value="Succinyl-CoA_synth-like"/>
</dbReference>
<dbReference type="eggNOG" id="COG1042">
    <property type="taxonomic scope" value="Bacteria"/>
</dbReference>
<gene>
    <name evidence="2" type="ORF">CARG_08405</name>
</gene>
<dbReference type="eggNOG" id="COG1670">
    <property type="taxonomic scope" value="Bacteria"/>
</dbReference>
<dbReference type="GO" id="GO:0016747">
    <property type="term" value="F:acyltransferase activity, transferring groups other than amino-acyl groups"/>
    <property type="evidence" value="ECO:0007669"/>
    <property type="project" value="InterPro"/>
</dbReference>
<dbReference type="PANTHER" id="PTHR42793">
    <property type="entry name" value="COA BINDING DOMAIN CONTAINING PROTEIN"/>
    <property type="match status" value="1"/>
</dbReference>
<dbReference type="PROSITE" id="PS51186">
    <property type="entry name" value="GNAT"/>
    <property type="match status" value="1"/>
</dbReference>
<dbReference type="GeneID" id="78250422"/>
<dbReference type="Gene3D" id="3.40.630.30">
    <property type="match status" value="1"/>
</dbReference>
<dbReference type="CDD" id="cd04301">
    <property type="entry name" value="NAT_SF"/>
    <property type="match status" value="1"/>
</dbReference>
<proteinExistence type="predicted"/>
<dbReference type="PANTHER" id="PTHR42793:SF1">
    <property type="entry name" value="PEPTIDYL-LYSINE N-ACETYLTRANSFERASE PATZ"/>
    <property type="match status" value="1"/>
</dbReference>
<dbReference type="STRING" id="1348662.CARG_08405"/>
<dbReference type="PATRIC" id="fig|1348662.3.peg.1656"/>
<dbReference type="EMBL" id="CP006365">
    <property type="protein sequence ID" value="AGU15783.1"/>
    <property type="molecule type" value="Genomic_DNA"/>
</dbReference>
<dbReference type="Pfam" id="PF13607">
    <property type="entry name" value="Succ_CoA_lig"/>
    <property type="match status" value="1"/>
</dbReference>
<dbReference type="OrthoDB" id="190266at2"/>
<dbReference type="InterPro" id="IPR016181">
    <property type="entry name" value="Acyl_CoA_acyltransferase"/>
</dbReference>
<dbReference type="SUPFAM" id="SSF51735">
    <property type="entry name" value="NAD(P)-binding Rossmann-fold domains"/>
    <property type="match status" value="1"/>
</dbReference>
<keyword evidence="3" id="KW-1185">Reference proteome</keyword>
<dbReference type="Proteomes" id="UP000016943">
    <property type="component" value="Chromosome"/>
</dbReference>
<dbReference type="RefSeq" id="WP_021012176.1">
    <property type="nucleotide sequence ID" value="NC_022198.1"/>
</dbReference>
<dbReference type="SUPFAM" id="SSF52210">
    <property type="entry name" value="Succinyl-CoA synthetase domains"/>
    <property type="match status" value="2"/>
</dbReference>